<feature type="compositionally biased region" description="Polar residues" evidence="1">
    <location>
        <begin position="195"/>
        <end position="233"/>
    </location>
</feature>
<feature type="compositionally biased region" description="Basic and acidic residues" evidence="1">
    <location>
        <begin position="827"/>
        <end position="855"/>
    </location>
</feature>
<feature type="compositionally biased region" description="Polar residues" evidence="1">
    <location>
        <begin position="487"/>
        <end position="515"/>
    </location>
</feature>
<feature type="region of interest" description="Disordered" evidence="1">
    <location>
        <begin position="649"/>
        <end position="708"/>
    </location>
</feature>
<feature type="region of interest" description="Disordered" evidence="1">
    <location>
        <begin position="1356"/>
        <end position="1496"/>
    </location>
</feature>
<feature type="region of interest" description="Disordered" evidence="1">
    <location>
        <begin position="255"/>
        <end position="289"/>
    </location>
</feature>
<accession>A0A7E6FNN5</accession>
<dbReference type="PANTHER" id="PTHR48125">
    <property type="entry name" value="LP07818P1"/>
    <property type="match status" value="1"/>
</dbReference>
<feature type="compositionally biased region" description="Low complexity" evidence="1">
    <location>
        <begin position="3123"/>
        <end position="3134"/>
    </location>
</feature>
<feature type="region of interest" description="Disordered" evidence="1">
    <location>
        <begin position="2943"/>
        <end position="2984"/>
    </location>
</feature>
<feature type="region of interest" description="Disordered" evidence="1">
    <location>
        <begin position="101"/>
        <end position="151"/>
    </location>
</feature>
<feature type="compositionally biased region" description="Low complexity" evidence="1">
    <location>
        <begin position="3433"/>
        <end position="3455"/>
    </location>
</feature>
<name>A0A7E6FNN5_9MOLL</name>
<feature type="compositionally biased region" description="Polar residues" evidence="1">
    <location>
        <begin position="3388"/>
        <end position="3400"/>
    </location>
</feature>
<feature type="compositionally biased region" description="Polar residues" evidence="1">
    <location>
        <begin position="2943"/>
        <end position="2954"/>
    </location>
</feature>
<feature type="compositionally biased region" description="Basic and acidic residues" evidence="1">
    <location>
        <begin position="10"/>
        <end position="19"/>
    </location>
</feature>
<feature type="compositionally biased region" description="Pro residues" evidence="1">
    <location>
        <begin position="168"/>
        <end position="184"/>
    </location>
</feature>
<feature type="region of interest" description="Disordered" evidence="1">
    <location>
        <begin position="1859"/>
        <end position="1886"/>
    </location>
</feature>
<feature type="compositionally biased region" description="Low complexity" evidence="1">
    <location>
        <begin position="805"/>
        <end position="814"/>
    </location>
</feature>
<evidence type="ECO:0000313" key="3">
    <source>
        <dbReference type="RefSeq" id="XP_036369070.1"/>
    </source>
</evidence>
<dbReference type="PANTHER" id="PTHR48125:SF12">
    <property type="entry name" value="AT HOOK TRANSCRIPTION FACTOR FAMILY-RELATED"/>
    <property type="match status" value="1"/>
</dbReference>
<evidence type="ECO:0000256" key="1">
    <source>
        <dbReference type="SAM" id="MobiDB-lite"/>
    </source>
</evidence>
<gene>
    <name evidence="3" type="primary">LOC115224205</name>
</gene>
<feature type="compositionally biased region" description="Polar residues" evidence="1">
    <location>
        <begin position="3096"/>
        <end position="3115"/>
    </location>
</feature>
<dbReference type="KEGG" id="osn:115224205"/>
<feature type="compositionally biased region" description="Polar residues" evidence="1">
    <location>
        <begin position="20"/>
        <end position="29"/>
    </location>
</feature>
<feature type="region of interest" description="Disordered" evidence="1">
    <location>
        <begin position="2087"/>
        <end position="2106"/>
    </location>
</feature>
<evidence type="ECO:0000313" key="2">
    <source>
        <dbReference type="Proteomes" id="UP000515154"/>
    </source>
</evidence>
<protein>
    <submittedName>
        <fullName evidence="3">Uncharacterized protein LOC115224205 isoform X1</fullName>
    </submittedName>
</protein>
<feature type="compositionally biased region" description="Polar residues" evidence="1">
    <location>
        <begin position="939"/>
        <end position="954"/>
    </location>
</feature>
<feature type="region of interest" description="Disordered" evidence="1">
    <location>
        <begin position="3565"/>
        <end position="3584"/>
    </location>
</feature>
<reference evidence="3" key="1">
    <citation type="submission" date="2025-08" db="UniProtKB">
        <authorList>
            <consortium name="RefSeq"/>
        </authorList>
    </citation>
    <scope>IDENTIFICATION</scope>
</reference>
<feature type="compositionally biased region" description="Polar residues" evidence="1">
    <location>
        <begin position="1860"/>
        <end position="1871"/>
    </location>
</feature>
<feature type="compositionally biased region" description="Basic and acidic residues" evidence="1">
    <location>
        <begin position="1359"/>
        <end position="1398"/>
    </location>
</feature>
<feature type="compositionally biased region" description="Basic and acidic residues" evidence="1">
    <location>
        <begin position="1406"/>
        <end position="1426"/>
    </location>
</feature>
<feature type="compositionally biased region" description="Polar residues" evidence="1">
    <location>
        <begin position="3567"/>
        <end position="3584"/>
    </location>
</feature>
<organism evidence="2 3">
    <name type="scientific">Octopus sinensis</name>
    <name type="common">East Asian common octopus</name>
    <dbReference type="NCBI Taxonomy" id="2607531"/>
    <lineage>
        <taxon>Eukaryota</taxon>
        <taxon>Metazoa</taxon>
        <taxon>Spiralia</taxon>
        <taxon>Lophotrochozoa</taxon>
        <taxon>Mollusca</taxon>
        <taxon>Cephalopoda</taxon>
        <taxon>Coleoidea</taxon>
        <taxon>Octopodiformes</taxon>
        <taxon>Octopoda</taxon>
        <taxon>Incirrata</taxon>
        <taxon>Octopodidae</taxon>
        <taxon>Octopus</taxon>
    </lineage>
</organism>
<feature type="region of interest" description="Disordered" evidence="1">
    <location>
        <begin position="3082"/>
        <end position="3134"/>
    </location>
</feature>
<feature type="compositionally biased region" description="Polar residues" evidence="1">
    <location>
        <begin position="3647"/>
        <end position="3664"/>
    </location>
</feature>
<dbReference type="RefSeq" id="XP_036369070.1">
    <property type="nucleotide sequence ID" value="XM_036513177.1"/>
</dbReference>
<feature type="region of interest" description="Disordered" evidence="1">
    <location>
        <begin position="3384"/>
        <end position="3557"/>
    </location>
</feature>
<feature type="region of interest" description="Disordered" evidence="1">
    <location>
        <begin position="1"/>
        <end position="29"/>
    </location>
</feature>
<feature type="region of interest" description="Disordered" evidence="1">
    <location>
        <begin position="163"/>
        <end position="233"/>
    </location>
</feature>
<keyword evidence="2" id="KW-1185">Reference proteome</keyword>
<feature type="compositionally biased region" description="Polar residues" evidence="1">
    <location>
        <begin position="3707"/>
        <end position="3731"/>
    </location>
</feature>
<proteinExistence type="predicted"/>
<feature type="region of interest" description="Disordered" evidence="1">
    <location>
        <begin position="3766"/>
        <end position="3788"/>
    </location>
</feature>
<feature type="compositionally biased region" description="Polar residues" evidence="1">
    <location>
        <begin position="856"/>
        <end position="867"/>
    </location>
</feature>
<feature type="region of interest" description="Disordered" evidence="1">
    <location>
        <begin position="924"/>
        <end position="954"/>
    </location>
</feature>
<feature type="compositionally biased region" description="Basic and acidic residues" evidence="1">
    <location>
        <begin position="3082"/>
        <end position="3095"/>
    </location>
</feature>
<feature type="region of interest" description="Disordered" evidence="1">
    <location>
        <begin position="3705"/>
        <end position="3731"/>
    </location>
</feature>
<feature type="region of interest" description="Disordered" evidence="1">
    <location>
        <begin position="2906"/>
        <end position="2929"/>
    </location>
</feature>
<feature type="compositionally biased region" description="Polar residues" evidence="1">
    <location>
        <begin position="768"/>
        <end position="789"/>
    </location>
</feature>
<feature type="compositionally biased region" description="Basic and acidic residues" evidence="1">
    <location>
        <begin position="2569"/>
        <end position="2581"/>
    </location>
</feature>
<dbReference type="Proteomes" id="UP000515154">
    <property type="component" value="Linkage group LG25"/>
</dbReference>
<feature type="region of interest" description="Disordered" evidence="1">
    <location>
        <begin position="2569"/>
        <end position="2593"/>
    </location>
</feature>
<feature type="region of interest" description="Disordered" evidence="1">
    <location>
        <begin position="768"/>
        <end position="883"/>
    </location>
</feature>
<feature type="compositionally biased region" description="Polar residues" evidence="1">
    <location>
        <begin position="266"/>
        <end position="289"/>
    </location>
</feature>
<feature type="compositionally biased region" description="Basic and acidic residues" evidence="1">
    <location>
        <begin position="1434"/>
        <end position="1456"/>
    </location>
</feature>
<sequence>MYSMSQTTLAEREGRENQTHSRNSSAPFVRTHTLTSGRMASFSENGKFSHLEHRLNNTSQTSTGVENDQSCCTDRKRGTKTTVRHSNFQSELDSVLKARSTPIKKAPQIPALRGNPNNPNSSSTFETIPNSSAGSISSVNRKQSPAHSLSDQPVSFRVAAAPVQTHAPPSPLPPPLDLPPPPNLPRLSGPHPPTRSASLNVKTGQMSNNLNSSPFRQSGRARSSTKGSHTSSILRSGFLDTSDLEDCRTPEISELNFSIGHGTPVASESGSRSIQQPAPSVDSSRFALTSKPTSKIDEPIPVYLKCQTWCNKIPDAGGKKAPVPQPKMSEELRNIESFESAMLDWFQTITQANDTDDLRSETSVSSVGSRKSECRLRSIISNRFQTSDQIENVLTDLLAVSDQYAQLTDSESIGPAALDPLESRYRTFGRKPGSAPRSRMFRRTSGYRSGDMSETESDSERPAHPSSYKTVLSELQAVLRKRKVTPKTPSVESGLGSSENSMKATSETMSPPISRQSKASTPPAPPPKPQMAKVHEANPDSVQTASKTQRRPLVNPGDFQVLLGELSTAWSKRLRRIRKAQVVSQRGGESSLYANFQGFRVPETLASDTSSKYKNFEGVRTPAESIAEEDAEDLKNYESFEARKSKFMANSSSRQYESDQEYTRPSFGRIRGPGMNNDMVRPSRVSVRKQAFQSPNENQSRRKPDLETCSLQSFSVRPISKMQNNVGSAVVSDNEFDDRNEGFRRHRSRHNPEQRRIWQNIEYIQVNSRQTPSRHGSEQSLPQLMTESQGRPRRRERTPQIVENQSSQQPLQHSQSRDDVSCSSLHLSRDVSSKPKVDEQIPSPEDSKEQPKHESSTVLTLSNSNQGPKVKAVSQKTDTKSEFHKRIEQISADDSNRSADPEARKFLVAGVTDVSKQLQSAISEATEKPAPPSMKLSPPVNQNIEPTKAPNTDHMNVGEEKEIILERLQKIGDAKFVSKEELPDLPMDIVKASAMIVKPLVTSNLKKLIGGGKEEEKPKSLGKSEVVLNFSETAVQEQTVLSEYEDNVILGGIEDKLVLEKKPDTSDGFDMDNSRILSEMNVDQKISLEEPSESEPVISEAKVEITSTKTTAITVLQSSVSEETKASDTVLKSEGITEDQQATDGLVEDAEDQVTSSNISISLDHPVIGMENVEESDQETKHKSETVLFLPYTKEPQQNEVSEPQPVTVDSLKSSTVVLSSINTEHSLPSENLLIDSLTYENSKEQTENLEVTPEEASSIEVVPMSQDLPVIQDAKVSSAQIELGQSEDNIEEITNVSVTLSLGGNSDLKKPEESVLKPEESLVIPEESLVIPEESLVIPEESLVKPEESLVKPVESLVKPEESLVKPEESLTKPEESLTKPEESLVKPEELLVKPEESLVIPEESLVKPEESLTKPEESLVKPEESLVIPEESLTKPEESLVKPYEKDEEKESLDVKQISCEQEDNQIEHDQLVEENGLKKSEAEGSKQETSDISEIMDTFDDLQKELRLMESSLEENSAKGPTIESMLQEALVKTYSIDVLSQLNQSDEDSFEPGIICGQWIKKGTTVRSESSVVKEEFRHETQVIDFGEELVNAGDLADSVSEQLDSGEGELKTENLGFVEHEEFDYVQKIPSDFIEDEIYDNVPSVTEGSIPFVSAESKSPDALLTKEEEEHAEKMIPSNIMSMETVTSSRTSFVLEETSVPAVLEFEASISGPTNLETSAQATAGLEPTYTLTPLEQDSCIVEPAPMVTHRGMEPPTEVSTRLESYMESSADLESHIQTSIDLESCTETSVEFDSPSVELSEKQQAPIDASAELERLRMALAQMEPSSVIPPQMEPSSEAQSQLEALRMALAQMEPSSATPPQLESPSAVPPQLEPSSEAQSQLEALRMALAQMEPVNATPQQPEPSNVTLPQLVPSATAQSQLEKLSMALSQMESSPAALPRLEPSAVAQSQLDKLSLALSQMGSSSVASSQLEPRTVALSELESSIEAVPTELQLCTMQVTEVESSTTGTVGVFTLKEQQQIPEMEKSLPLTDEVVTEAALLVDASNSEPLEIPVEIHAEVSVADEQLVPDLELTETQPVSATPLHKLPQESTDNDPLCSSEVTVTNQAVLDERLTPCYPETRDVQNVAEQLVPEVATHQAEKFPLFTIETAQPSYEPADFVAPSEILIGEAESETQEVSKALEEPEISNLAANAQEGVANDFSFETKHVTDESNYLERIDIISRDLHNLMPVTKVDIAEELTGNLSDSSDEIFQDTLCDNSPMFRRKYTEIVRAEIGTRMETLHTYQRDLLLEIEEDDDEEFVEAEGEAMCWESLKESWNIQGTLETQTTVEKCDDDDDRSLPTIYEATEDRTEAVVSKTVDVFEGLESAANQCVENLEKTSTELALAEADEISIYYGAEVTDSAECKEEHDVLDNAVMVEGDKELVEALPSCEEHDVLDNAVVVGDDKELVEALPSCEEIEDESKTVQLNEMKRSEAITDFGKISEKETVTVKEFEEFSGELSSETPLMKSDESFGNLVQYLESDSINDLEEFERIELACEELSKNKLVDLQDMSNKDECVEKTEKPHKANGLEESSDSDTMKSQQIILTKELEVDEGDESADLMVDASDAINRVKTKVSEQISVSLLQNNEEIEVEDQIDYYDYMRLRSCEEEQVHAALHSEGGLSENGEINNKDGKVEHGREVAQKISVVTSEQNVEIAASAAPGDASFADYCSEDVSENITRSVCIDNVTRSVCVDNVDVVKDIRMESYSKDSENGEVLKIDALNSTNLSINANEISITTTTEANSIEESIRAENGLSEKTGFVTSEENSTEMELLEISAKQETSLLDDSSNLSGETVKDNQCDMVVDISVINSEVKEEQKVPCPVDLSGVETQTLVINENMVLELPEIDADLNVSSEQSSPESSSSVSISQTADKEFQQDQLEDLKDNTSELSQIQENSETTAVATTKKKRRRKAKKNKNNKDKHETLLTEDQEVLENGDAIEQDEMTEEYSGECLLIEDSVEELSVQKVCYSQSSTEVHSTVATAGAEFTESLTLESDESVEHSRHSPVEVSATFSLSDIVKDISKNEEEITEENTSREQHQANQDKVTETTLEQIANQNDTENHEQTVETISQQQTQITSHDTITEVTLLQQSGQDETSQQLTIQDETSQQLTIQDGTSQQLTIQDETSQQLTIQDGTSQQLTNQDETSQQLTIQDEASQQLTIQDETSQQLTNQDETSQQLTNQDEVTEMATQKRVSHTVTETISQELTNHELTTSEQLASRNEVIETDSQQLQQLINHDETMQTVSLDSAAVLRDEGISQTESSSSVVEGKKQKTVTFGTTETVQNIDNRSLQKGYEEATEYDSNSLLDTSHCFTIYFRENSGDIPKSKLPSLSASRGQNSLQPLAEESSKQIQNRIDINNKLNSRFPSKIPRPFSKTNTSLTQSSSSSFSDSYMKKSNFLSDLPDSSIDDYFPRREESKVNSTDVIKPEMPPPSSHFTISNQMESSEGPPPVPLPFRMLYDESEPPPIPSRELRSLETEPENLPTNSIDTTVPPGGQDGVTLVREEQQQDNTANNSGNSDNGVQSSNKSAIYQQKRFRDLKHFSRISNLTYNEVLELEEHEKVEYLKDSSTEQRMQDLRDFSQLCSTESVFSRKSGSSDSGIQTNLRESKHSSSSLSLQASRTSGSGYRKTKRLSDSAVCVDGTEEFDQSMSTSIRQTNGETERSNTLQSVGRQSREPIVYGRINKSREMARSCYSLDYQFRYGSKGSSDLATTADRSSYHGSSRNDSETNLTVQRLQDAGMCTSNFTPVKKNFDDSQSFMSTVSFLKSNEDSNLSVNDTETESIYEDVSLYSSSECDTASIKREKKSKKLSSRLKKFGSKLKFWK</sequence>
<feature type="compositionally biased region" description="Polar residues" evidence="1">
    <location>
        <begin position="3493"/>
        <end position="3503"/>
    </location>
</feature>
<feature type="region of interest" description="Disordered" evidence="1">
    <location>
        <begin position="59"/>
        <end position="86"/>
    </location>
</feature>
<feature type="region of interest" description="Disordered" evidence="1">
    <location>
        <begin position="3647"/>
        <end position="3688"/>
    </location>
</feature>
<feature type="compositionally biased region" description="Low complexity" evidence="1">
    <location>
        <begin position="3670"/>
        <end position="3684"/>
    </location>
</feature>
<feature type="compositionally biased region" description="Polar residues" evidence="1">
    <location>
        <begin position="59"/>
        <end position="72"/>
    </location>
</feature>
<feature type="compositionally biased region" description="Basic and acidic residues" evidence="1">
    <location>
        <begin position="1468"/>
        <end position="1492"/>
    </location>
</feature>
<feature type="compositionally biased region" description="Polar residues" evidence="1">
    <location>
        <begin position="3408"/>
        <end position="3424"/>
    </location>
</feature>
<feature type="compositionally biased region" description="Low complexity" evidence="1">
    <location>
        <begin position="2907"/>
        <end position="2924"/>
    </location>
</feature>
<feature type="compositionally biased region" description="Polar residues" evidence="1">
    <location>
        <begin position="115"/>
        <end position="151"/>
    </location>
</feature>
<feature type="region of interest" description="Disordered" evidence="1">
    <location>
        <begin position="424"/>
        <end position="553"/>
    </location>
</feature>
<feature type="compositionally biased region" description="Basic residues" evidence="1">
    <location>
        <begin position="2960"/>
        <end position="2972"/>
    </location>
</feature>